<gene>
    <name evidence="1" type="ORF">UFOPK3772_01208</name>
</gene>
<organism evidence="1">
    <name type="scientific">freshwater metagenome</name>
    <dbReference type="NCBI Taxonomy" id="449393"/>
    <lineage>
        <taxon>unclassified sequences</taxon>
        <taxon>metagenomes</taxon>
        <taxon>ecological metagenomes</taxon>
    </lineage>
</organism>
<proteinExistence type="predicted"/>
<name>A0A6J7JQ29_9ZZZZ</name>
<accession>A0A6J7JQ29</accession>
<sequence>MQVEDVAGVGLAARGPAEQQRDGAVGLGLLRQVVENDEDVLAGVHPVLADCRPGVGSEVLEAGRVRCRGRDDGRVLHCTVLLEGTLDRRDGRALLADRDVDAADLLVRIARKPVLTLVEDGVQAHGGLAGLAVTDDELPLTATDGGHGVDGLDACLERLLDGLALDDCRRLKLEDATALRLDGTEAVDRVAERIDDAAEEGIADGHREHLACASNRLAFGDLRAVAEEHDADLSDVEVQGQAQEAALELEQFVGHRGMESFDAGNAVAGLDDTTNLFTGGCRRVRRDVPLDRIPDLFRSDRQLRHGVLLSFSARRGRRELGGVFVLN</sequence>
<dbReference type="EMBL" id="CAFBNE010000030">
    <property type="protein sequence ID" value="CAB4945516.1"/>
    <property type="molecule type" value="Genomic_DNA"/>
</dbReference>
<evidence type="ECO:0000313" key="1">
    <source>
        <dbReference type="EMBL" id="CAB4945516.1"/>
    </source>
</evidence>
<protein>
    <submittedName>
        <fullName evidence="1">Unannotated protein</fullName>
    </submittedName>
</protein>
<reference evidence="1" key="1">
    <citation type="submission" date="2020-05" db="EMBL/GenBank/DDBJ databases">
        <authorList>
            <person name="Chiriac C."/>
            <person name="Salcher M."/>
            <person name="Ghai R."/>
            <person name="Kavagutti S V."/>
        </authorList>
    </citation>
    <scope>NUCLEOTIDE SEQUENCE</scope>
</reference>
<dbReference type="AlphaFoldDB" id="A0A6J7JQ29"/>